<dbReference type="PROSITE" id="PS50968">
    <property type="entry name" value="BIOTINYL_LIPOYL"/>
    <property type="match status" value="1"/>
</dbReference>
<dbReference type="Gene3D" id="2.40.50.100">
    <property type="match status" value="1"/>
</dbReference>
<dbReference type="InterPro" id="IPR050709">
    <property type="entry name" value="Biotin_Carboxyl_Carrier/Decarb"/>
</dbReference>
<dbReference type="PANTHER" id="PTHR45266">
    <property type="entry name" value="OXALOACETATE DECARBOXYLASE ALPHA CHAIN"/>
    <property type="match status" value="1"/>
</dbReference>
<dbReference type="InterPro" id="IPR048429">
    <property type="entry name" value="MCC_alpha_BT"/>
</dbReference>
<dbReference type="PANTHER" id="PTHR45266:SF3">
    <property type="entry name" value="OXALOACETATE DECARBOXYLASE ALPHA CHAIN"/>
    <property type="match status" value="1"/>
</dbReference>
<dbReference type="AlphaFoldDB" id="A0A7Z7J775"/>
<reference evidence="3" key="1">
    <citation type="submission" date="2018-01" db="EMBL/GenBank/DDBJ databases">
        <authorList>
            <person name="Clerissi C."/>
        </authorList>
    </citation>
    <scope>NUCLEOTIDE SEQUENCE [LARGE SCALE GENOMIC DNA]</scope>
    <source>
        <strain evidence="3">Cupriavidus taiwanensis STM 6021</strain>
    </source>
</reference>
<evidence type="ECO:0000256" key="1">
    <source>
        <dbReference type="ARBA" id="ARBA00023267"/>
    </source>
</evidence>
<dbReference type="Pfam" id="PF00364">
    <property type="entry name" value="Biotin_lipoyl"/>
    <property type="match status" value="1"/>
</dbReference>
<feature type="domain" description="Lipoyl-binding" evidence="2">
    <location>
        <begin position="75"/>
        <end position="161"/>
    </location>
</feature>
<gene>
    <name evidence="3" type="ORF">CBM2594_A100091</name>
</gene>
<protein>
    <submittedName>
        <fullName evidence="3">Putative acyl-CoA carboxylase, Biotin/lipoyl carrier domain</fullName>
    </submittedName>
</protein>
<sequence length="165" mass="17331">MKLTAELAAGGSHQVALARHARGGRVEIDGVVYEAALEGKPDGSLELTLDGRTHAAWVVTHGETAYVHAFGRAWTVTLRDPVRGTGTSASEADVCLAPMPGTVVELAVAVGDRVSTGQTMIVIESMKMQLNLEAARDGVVAELPFPKGAVFDRDAVLARLEARGD</sequence>
<dbReference type="InterPro" id="IPR011053">
    <property type="entry name" value="Single_hybrid_motif"/>
</dbReference>
<dbReference type="InterPro" id="IPR000089">
    <property type="entry name" value="Biotin_lipoyl"/>
</dbReference>
<evidence type="ECO:0000259" key="2">
    <source>
        <dbReference type="PROSITE" id="PS50968"/>
    </source>
</evidence>
<accession>A0A7Z7J775</accession>
<dbReference type="EMBL" id="OGUU01000002">
    <property type="protein sequence ID" value="SPC07231.1"/>
    <property type="molecule type" value="Genomic_DNA"/>
</dbReference>
<comment type="caution">
    <text evidence="3">The sequence shown here is derived from an EMBL/GenBank/DDBJ whole genome shotgun (WGS) entry which is preliminary data.</text>
</comment>
<dbReference type="SUPFAM" id="SSF51230">
    <property type="entry name" value="Single hybrid motif"/>
    <property type="match status" value="1"/>
</dbReference>
<dbReference type="Proteomes" id="UP000257139">
    <property type="component" value="Chromosome CBM2594_a"/>
</dbReference>
<dbReference type="RefSeq" id="WP_025585809.1">
    <property type="nucleotide sequence ID" value="NZ_LT976871.1"/>
</dbReference>
<dbReference type="CDD" id="cd06850">
    <property type="entry name" value="biotinyl_domain"/>
    <property type="match status" value="1"/>
</dbReference>
<keyword evidence="1" id="KW-0092">Biotin</keyword>
<evidence type="ECO:0000313" key="3">
    <source>
        <dbReference type="EMBL" id="SPC07231.1"/>
    </source>
</evidence>
<proteinExistence type="predicted"/>
<name>A0A7Z7J775_9BURK</name>
<organism evidence="3">
    <name type="scientific">Cupriavidus taiwanensis</name>
    <dbReference type="NCBI Taxonomy" id="164546"/>
    <lineage>
        <taxon>Bacteria</taxon>
        <taxon>Pseudomonadati</taxon>
        <taxon>Pseudomonadota</taxon>
        <taxon>Betaproteobacteria</taxon>
        <taxon>Burkholderiales</taxon>
        <taxon>Burkholderiaceae</taxon>
        <taxon>Cupriavidus</taxon>
    </lineage>
</organism>
<dbReference type="Pfam" id="PF21139">
    <property type="entry name" value="BT_MCC_alpha"/>
    <property type="match status" value="1"/>
</dbReference>